<dbReference type="InterPro" id="IPR011009">
    <property type="entry name" value="Kinase-like_dom_sf"/>
</dbReference>
<reference evidence="16" key="1">
    <citation type="submission" date="2018-04" db="EMBL/GenBank/DDBJ databases">
        <authorList>
            <person name="Go L.Y."/>
            <person name="Mitchell J.A."/>
        </authorList>
    </citation>
    <scope>NUCLEOTIDE SEQUENCE</scope>
    <source>
        <tissue evidence="16">Whole organism</tissue>
    </source>
</reference>
<sequence length="624" mass="68486">MSSDEDKPPAPPVRLTSNRGTDRIETTVDRPLPKEPDDSDKKKKTLKSKMKVSKTLHNESKPNISYPTNFEHTVHVGFDAITGEFTGMPEQWARLLMTSNISKQEQKKNPQAVLDVLNWFDNSSKQRPNSKYMGHGMHTTATHSASSLGSSLSRVSSSSPSSTPTDSESHLGSGGSSAGPQVISASHSHAHSLTPSAHNSTNEDDTVPPPIASRPERTKSIYTRPIEDTPPPPLPPHQINSTIKSPTLDKNKNSTAVVTNTTTTNTAVTTMTNNVHHTPTHTNTQVVNNLNNANNATPVTPPVTVTSPNIPTANETTRPGGGVKKKKMSDEEILEKLRTIVSVGDPTRKYTKMEKIGQGASGTVYTAIESSTGMEVAIKRMNISQQPKKELIINEILVMRENKHPNVVNYLDSYLVSEELWVVMEYLPGGSLTDVVTETCMDEGQIAAVCREVLQALEFLHTNQVIHRDIKSDNILLGLDGSVKLTDFGFCAQISPEQSKRSTMVGTPYWMAPEVVTRKQYGPKVDLWSLGIMAIEMIEGEPPYLNENPLRALYLIATHGKPDIKDKEKLSPVFQDFLDQCLEVDVDQRAGAYELLKHPFLKLARPLASLTPLIMAAKEATKGQ</sequence>
<evidence type="ECO:0000313" key="16">
    <source>
        <dbReference type="EMBL" id="SSX01169.1"/>
    </source>
</evidence>
<dbReference type="GO" id="GO:0005524">
    <property type="term" value="F:ATP binding"/>
    <property type="evidence" value="ECO:0007669"/>
    <property type="project" value="UniProtKB-UniRule"/>
</dbReference>
<keyword evidence="9 12" id="KW-0067">ATP-binding</keyword>
<gene>
    <name evidence="17" type="primary">CSON004809</name>
</gene>
<protein>
    <recommendedName>
        <fullName evidence="3">non-specific serine/threonine protein kinase</fullName>
        <ecNumber evidence="3">2.7.11.1</ecNumber>
    </recommendedName>
</protein>
<evidence type="ECO:0000256" key="12">
    <source>
        <dbReference type="PROSITE-ProRule" id="PRU10141"/>
    </source>
</evidence>
<feature type="compositionally biased region" description="Basic and acidic residues" evidence="13">
    <location>
        <begin position="20"/>
        <end position="41"/>
    </location>
</feature>
<feature type="compositionally biased region" description="Basic residues" evidence="13">
    <location>
        <begin position="42"/>
        <end position="54"/>
    </location>
</feature>
<feature type="region of interest" description="Disordered" evidence="13">
    <location>
        <begin position="299"/>
        <end position="325"/>
    </location>
</feature>
<dbReference type="EC" id="2.7.11.1" evidence="3"/>
<dbReference type="Gene3D" id="1.10.510.10">
    <property type="entry name" value="Transferase(Phosphotransferase) domain 1"/>
    <property type="match status" value="1"/>
</dbReference>
<evidence type="ECO:0000256" key="5">
    <source>
        <dbReference type="ARBA" id="ARBA00022527"/>
    </source>
</evidence>
<dbReference type="Pfam" id="PF00069">
    <property type="entry name" value="Pkinase"/>
    <property type="match status" value="1"/>
</dbReference>
<feature type="region of interest" description="Disordered" evidence="13">
    <location>
        <begin position="1"/>
        <end position="64"/>
    </location>
</feature>
<dbReference type="PROSITE" id="PS50011">
    <property type="entry name" value="PROTEIN_KINASE_DOM"/>
    <property type="match status" value="1"/>
</dbReference>
<evidence type="ECO:0000256" key="10">
    <source>
        <dbReference type="ARBA" id="ARBA00047899"/>
    </source>
</evidence>
<dbReference type="GO" id="GO:0005737">
    <property type="term" value="C:cytoplasm"/>
    <property type="evidence" value="ECO:0007669"/>
    <property type="project" value="UniProtKB-SubCell"/>
</dbReference>
<feature type="compositionally biased region" description="Low complexity" evidence="13">
    <location>
        <begin position="139"/>
        <end position="166"/>
    </location>
</feature>
<keyword evidence="4" id="KW-0963">Cytoplasm</keyword>
<dbReference type="OMA" id="YMDFPPL"/>
<dbReference type="InterPro" id="IPR036936">
    <property type="entry name" value="CRIB_dom_sf"/>
</dbReference>
<dbReference type="SUPFAM" id="SSF56112">
    <property type="entry name" value="Protein kinase-like (PK-like)"/>
    <property type="match status" value="1"/>
</dbReference>
<evidence type="ECO:0000259" key="14">
    <source>
        <dbReference type="PROSITE" id="PS50011"/>
    </source>
</evidence>
<dbReference type="InterPro" id="IPR000095">
    <property type="entry name" value="CRIB_dom"/>
</dbReference>
<feature type="domain" description="CRIB" evidence="15">
    <location>
        <begin position="64"/>
        <end position="77"/>
    </location>
</feature>
<dbReference type="CDD" id="cd01093">
    <property type="entry name" value="CRIB_PAK_like"/>
    <property type="match status" value="1"/>
</dbReference>
<feature type="binding site" evidence="12">
    <location>
        <position position="379"/>
    </location>
    <ligand>
        <name>ATP</name>
        <dbReference type="ChEBI" id="CHEBI:30616"/>
    </ligand>
</feature>
<evidence type="ECO:0000313" key="17">
    <source>
        <dbReference type="EMBL" id="SSX21549.1"/>
    </source>
</evidence>
<evidence type="ECO:0000256" key="8">
    <source>
        <dbReference type="ARBA" id="ARBA00022777"/>
    </source>
</evidence>
<accession>A0A336LXW5</accession>
<evidence type="ECO:0000259" key="15">
    <source>
        <dbReference type="PROSITE" id="PS50108"/>
    </source>
</evidence>
<feature type="domain" description="Protein kinase" evidence="14">
    <location>
        <begin position="350"/>
        <end position="601"/>
    </location>
</feature>
<dbReference type="PANTHER" id="PTHR45832:SF22">
    <property type="entry name" value="SERINE_THREONINE-PROTEIN KINASE SAMKA-RELATED"/>
    <property type="match status" value="1"/>
</dbReference>
<keyword evidence="8" id="KW-0418">Kinase</keyword>
<comment type="catalytic activity">
    <reaction evidence="10">
        <text>L-threonyl-[protein] + ATP = O-phospho-L-threonyl-[protein] + ADP + H(+)</text>
        <dbReference type="Rhea" id="RHEA:46608"/>
        <dbReference type="Rhea" id="RHEA-COMP:11060"/>
        <dbReference type="Rhea" id="RHEA-COMP:11605"/>
        <dbReference type="ChEBI" id="CHEBI:15378"/>
        <dbReference type="ChEBI" id="CHEBI:30013"/>
        <dbReference type="ChEBI" id="CHEBI:30616"/>
        <dbReference type="ChEBI" id="CHEBI:61977"/>
        <dbReference type="ChEBI" id="CHEBI:456216"/>
        <dbReference type="EC" id="2.7.11.1"/>
    </reaction>
</comment>
<evidence type="ECO:0000256" key="7">
    <source>
        <dbReference type="ARBA" id="ARBA00022741"/>
    </source>
</evidence>
<comment type="subcellular location">
    <subcellularLocation>
        <location evidence="1">Cytoplasm</location>
    </subcellularLocation>
</comment>
<keyword evidence="5" id="KW-0723">Serine/threonine-protein kinase</keyword>
<dbReference type="SMART" id="SM00220">
    <property type="entry name" value="S_TKc"/>
    <property type="match status" value="1"/>
</dbReference>
<dbReference type="GO" id="GO:0004674">
    <property type="term" value="F:protein serine/threonine kinase activity"/>
    <property type="evidence" value="ECO:0007669"/>
    <property type="project" value="UniProtKB-KW"/>
</dbReference>
<dbReference type="AlphaFoldDB" id="A0A336LXW5"/>
<dbReference type="CDD" id="cd06647">
    <property type="entry name" value="STKc_PAK_I"/>
    <property type="match status" value="1"/>
</dbReference>
<evidence type="ECO:0000256" key="11">
    <source>
        <dbReference type="ARBA" id="ARBA00048679"/>
    </source>
</evidence>
<evidence type="ECO:0000256" key="3">
    <source>
        <dbReference type="ARBA" id="ARBA00012513"/>
    </source>
</evidence>
<dbReference type="FunFam" id="3.30.200.20:FF:000705">
    <property type="entry name" value="Non-specific serine/threonine protein kinase"/>
    <property type="match status" value="1"/>
</dbReference>
<dbReference type="InterPro" id="IPR008271">
    <property type="entry name" value="Ser/Thr_kinase_AS"/>
</dbReference>
<evidence type="ECO:0000256" key="4">
    <source>
        <dbReference type="ARBA" id="ARBA00022490"/>
    </source>
</evidence>
<feature type="compositionally biased region" description="Polar residues" evidence="13">
    <location>
        <begin position="183"/>
        <end position="200"/>
    </location>
</feature>
<dbReference type="InterPro" id="IPR000719">
    <property type="entry name" value="Prot_kinase_dom"/>
</dbReference>
<proteinExistence type="inferred from homology"/>
<dbReference type="InterPro" id="IPR051931">
    <property type="entry name" value="PAK3-like"/>
</dbReference>
<dbReference type="Gene3D" id="3.90.810.10">
    <property type="entry name" value="CRIB domain"/>
    <property type="match status" value="1"/>
</dbReference>
<name>A0A336LXW5_CULSO</name>
<dbReference type="FunFam" id="3.90.810.10:FF:000001">
    <property type="entry name" value="Non-specific serine/threonine protein kinase"/>
    <property type="match status" value="1"/>
</dbReference>
<dbReference type="SMART" id="SM00285">
    <property type="entry name" value="PBD"/>
    <property type="match status" value="1"/>
</dbReference>
<dbReference type="EMBL" id="UFQT01000197">
    <property type="protein sequence ID" value="SSX21549.1"/>
    <property type="molecule type" value="Genomic_DNA"/>
</dbReference>
<reference evidence="17" key="2">
    <citation type="submission" date="2018-07" db="EMBL/GenBank/DDBJ databases">
        <authorList>
            <person name="Quirk P.G."/>
            <person name="Krulwich T.A."/>
        </authorList>
    </citation>
    <scope>NUCLEOTIDE SEQUENCE</scope>
</reference>
<dbReference type="Pfam" id="PF00786">
    <property type="entry name" value="PBD"/>
    <property type="match status" value="1"/>
</dbReference>
<comment type="catalytic activity">
    <reaction evidence="11">
        <text>L-seryl-[protein] + ATP = O-phospho-L-seryl-[protein] + ADP + H(+)</text>
        <dbReference type="Rhea" id="RHEA:17989"/>
        <dbReference type="Rhea" id="RHEA-COMP:9863"/>
        <dbReference type="Rhea" id="RHEA-COMP:11604"/>
        <dbReference type="ChEBI" id="CHEBI:15378"/>
        <dbReference type="ChEBI" id="CHEBI:29999"/>
        <dbReference type="ChEBI" id="CHEBI:30616"/>
        <dbReference type="ChEBI" id="CHEBI:83421"/>
        <dbReference type="ChEBI" id="CHEBI:456216"/>
        <dbReference type="EC" id="2.7.11.1"/>
    </reaction>
</comment>
<organism evidence="17">
    <name type="scientific">Culicoides sonorensis</name>
    <name type="common">Biting midge</name>
    <dbReference type="NCBI Taxonomy" id="179676"/>
    <lineage>
        <taxon>Eukaryota</taxon>
        <taxon>Metazoa</taxon>
        <taxon>Ecdysozoa</taxon>
        <taxon>Arthropoda</taxon>
        <taxon>Hexapoda</taxon>
        <taxon>Insecta</taxon>
        <taxon>Pterygota</taxon>
        <taxon>Neoptera</taxon>
        <taxon>Endopterygota</taxon>
        <taxon>Diptera</taxon>
        <taxon>Nematocera</taxon>
        <taxon>Chironomoidea</taxon>
        <taxon>Ceratopogonidae</taxon>
        <taxon>Ceratopogoninae</taxon>
        <taxon>Culicoides</taxon>
        <taxon>Monoculicoides</taxon>
    </lineage>
</organism>
<evidence type="ECO:0000256" key="1">
    <source>
        <dbReference type="ARBA" id="ARBA00004496"/>
    </source>
</evidence>
<evidence type="ECO:0000256" key="2">
    <source>
        <dbReference type="ARBA" id="ARBA00008874"/>
    </source>
</evidence>
<keyword evidence="7 12" id="KW-0547">Nucleotide-binding</keyword>
<dbReference type="InterPro" id="IPR033923">
    <property type="entry name" value="PAK_BD"/>
</dbReference>
<dbReference type="PROSITE" id="PS00107">
    <property type="entry name" value="PROTEIN_KINASE_ATP"/>
    <property type="match status" value="1"/>
</dbReference>
<dbReference type="PROSITE" id="PS00108">
    <property type="entry name" value="PROTEIN_KINASE_ST"/>
    <property type="match status" value="1"/>
</dbReference>
<feature type="region of interest" description="Disordered" evidence="13">
    <location>
        <begin position="127"/>
        <end position="253"/>
    </location>
</feature>
<evidence type="ECO:0000256" key="13">
    <source>
        <dbReference type="SAM" id="MobiDB-lite"/>
    </source>
</evidence>
<dbReference type="Gene3D" id="3.30.200.20">
    <property type="entry name" value="Phosphorylase Kinase, domain 1"/>
    <property type="match status" value="1"/>
</dbReference>
<evidence type="ECO:0000256" key="6">
    <source>
        <dbReference type="ARBA" id="ARBA00022679"/>
    </source>
</evidence>
<dbReference type="VEuPathDB" id="VectorBase:CSON004809"/>
<keyword evidence="6" id="KW-0808">Transferase</keyword>
<evidence type="ECO:0000256" key="9">
    <source>
        <dbReference type="ARBA" id="ARBA00022840"/>
    </source>
</evidence>
<dbReference type="PROSITE" id="PS50108">
    <property type="entry name" value="CRIB"/>
    <property type="match status" value="1"/>
</dbReference>
<dbReference type="FunFam" id="1.10.510.10:FF:000011">
    <property type="entry name" value="Non-specific serine/threonine protein kinase"/>
    <property type="match status" value="1"/>
</dbReference>
<dbReference type="PANTHER" id="PTHR45832">
    <property type="entry name" value="SERINE/THREONINE-PROTEIN KINASE SAMKA-RELATED-RELATED"/>
    <property type="match status" value="1"/>
</dbReference>
<dbReference type="InterPro" id="IPR017441">
    <property type="entry name" value="Protein_kinase_ATP_BS"/>
</dbReference>
<comment type="similarity">
    <text evidence="2">Belongs to the protein kinase superfamily. STE Ser/Thr protein kinase family. STE20 subfamily.</text>
</comment>
<dbReference type="EMBL" id="UFQS01000197">
    <property type="protein sequence ID" value="SSX01169.1"/>
    <property type="molecule type" value="Genomic_DNA"/>
</dbReference>
<feature type="compositionally biased region" description="Low complexity" evidence="13">
    <location>
        <begin position="299"/>
        <end position="312"/>
    </location>
</feature>